<evidence type="ECO:0000313" key="3">
    <source>
        <dbReference type="EMBL" id="JAW15063.1"/>
    </source>
</evidence>
<feature type="signal peptide" evidence="2">
    <location>
        <begin position="1"/>
        <end position="23"/>
    </location>
</feature>
<feature type="chain" id="PRO_5012307696" description="Secreted protein" evidence="2">
    <location>
        <begin position="24"/>
        <end position="93"/>
    </location>
</feature>
<evidence type="ECO:0000256" key="2">
    <source>
        <dbReference type="SAM" id="SignalP"/>
    </source>
</evidence>
<sequence>MHLLHNLIMLSSLFRSICQYVRSTIFPLFTCKYCNRVLETGVHLHFHSNYIASRLLLLKVEIWQKWAFLDFTIWLWVYYCSLSTLIFLEILSQ</sequence>
<keyword evidence="1" id="KW-0812">Transmembrane</keyword>
<evidence type="ECO:0008006" key="4">
    <source>
        <dbReference type="Google" id="ProtNLM"/>
    </source>
</evidence>
<protein>
    <recommendedName>
        <fullName evidence="4">Secreted protein</fullName>
    </recommendedName>
</protein>
<keyword evidence="2" id="KW-0732">Signal</keyword>
<feature type="transmembrane region" description="Helical" evidence="1">
    <location>
        <begin position="73"/>
        <end position="91"/>
    </location>
</feature>
<dbReference type="EMBL" id="GFTR01001363">
    <property type="protein sequence ID" value="JAW15063.1"/>
    <property type="molecule type" value="Transcribed_RNA"/>
</dbReference>
<proteinExistence type="predicted"/>
<name>A0A224Y329_9HEMI</name>
<dbReference type="AlphaFoldDB" id="A0A224Y329"/>
<evidence type="ECO:0000256" key="1">
    <source>
        <dbReference type="SAM" id="Phobius"/>
    </source>
</evidence>
<accession>A0A224Y329</accession>
<keyword evidence="1" id="KW-1133">Transmembrane helix</keyword>
<keyword evidence="1" id="KW-0472">Membrane</keyword>
<organism evidence="3">
    <name type="scientific">Panstrongylus lignarius</name>
    <dbReference type="NCBI Taxonomy" id="156445"/>
    <lineage>
        <taxon>Eukaryota</taxon>
        <taxon>Metazoa</taxon>
        <taxon>Ecdysozoa</taxon>
        <taxon>Arthropoda</taxon>
        <taxon>Hexapoda</taxon>
        <taxon>Insecta</taxon>
        <taxon>Pterygota</taxon>
        <taxon>Neoptera</taxon>
        <taxon>Paraneoptera</taxon>
        <taxon>Hemiptera</taxon>
        <taxon>Heteroptera</taxon>
        <taxon>Panheteroptera</taxon>
        <taxon>Cimicomorpha</taxon>
        <taxon>Reduviidae</taxon>
        <taxon>Triatominae</taxon>
        <taxon>Panstrongylus</taxon>
    </lineage>
</organism>
<reference evidence="3" key="1">
    <citation type="journal article" date="2018" name="PLoS Negl. Trop. Dis.">
        <title>An insight into the salivary gland and fat body transcriptome of Panstrongylus lignarius (Hemiptera: Heteroptera), the main vector of Chagas disease in Peru.</title>
        <authorList>
            <person name="Nevoa J.C."/>
            <person name="Mendes M.T."/>
            <person name="da Silva M.V."/>
            <person name="Soares S.C."/>
            <person name="Oliveira C.J.F."/>
            <person name="Ribeiro J.M.C."/>
        </authorList>
    </citation>
    <scope>NUCLEOTIDE SEQUENCE</scope>
</reference>